<evidence type="ECO:0000259" key="9">
    <source>
        <dbReference type="Pfam" id="PF00535"/>
    </source>
</evidence>
<keyword evidence="1" id="KW-1003">Cell membrane</keyword>
<evidence type="ECO:0000256" key="4">
    <source>
        <dbReference type="ARBA" id="ARBA00022692"/>
    </source>
</evidence>
<evidence type="ECO:0000256" key="5">
    <source>
        <dbReference type="ARBA" id="ARBA00022985"/>
    </source>
</evidence>
<dbReference type="Pfam" id="PF00535">
    <property type="entry name" value="Glycos_transf_2"/>
    <property type="match status" value="1"/>
</dbReference>
<dbReference type="InterPro" id="IPR050256">
    <property type="entry name" value="Glycosyltransferase_2"/>
</dbReference>
<accession>A0A7C2WCI7</accession>
<dbReference type="GO" id="GO:0099621">
    <property type="term" value="F:undecaprenyl-phosphate 4-deoxy-4-formamido-L-arabinose transferase activity"/>
    <property type="evidence" value="ECO:0007669"/>
    <property type="project" value="TreeGrafter"/>
</dbReference>
<reference evidence="10" key="1">
    <citation type="journal article" date="2020" name="mSystems">
        <title>Genome- and Community-Level Interaction Insights into Carbon Utilization and Element Cycling Functions of Hydrothermarchaeota in Hydrothermal Sediment.</title>
        <authorList>
            <person name="Zhou Z."/>
            <person name="Liu Y."/>
            <person name="Xu W."/>
            <person name="Pan J."/>
            <person name="Luo Z.H."/>
            <person name="Li M."/>
        </authorList>
    </citation>
    <scope>NUCLEOTIDE SEQUENCE [LARGE SCALE GENOMIC DNA]</scope>
    <source>
        <strain evidence="10">SpSt-192</strain>
    </source>
</reference>
<organism evidence="10">
    <name type="scientific">Thermorudis sp</name>
    <dbReference type="NCBI Taxonomy" id="1969470"/>
    <lineage>
        <taxon>Bacteria</taxon>
        <taxon>Pseudomonadati</taxon>
        <taxon>Thermomicrobiota</taxon>
        <taxon>Thermomicrobia</taxon>
        <taxon>Thermomicrobia incertae sedis</taxon>
        <taxon>Thermorudis</taxon>
    </lineage>
</organism>
<keyword evidence="3 10" id="KW-0808">Transferase</keyword>
<evidence type="ECO:0000256" key="8">
    <source>
        <dbReference type="SAM" id="Phobius"/>
    </source>
</evidence>
<dbReference type="EMBL" id="DSID01000786">
    <property type="protein sequence ID" value="HEX71623.1"/>
    <property type="molecule type" value="Genomic_DNA"/>
</dbReference>
<dbReference type="AlphaFoldDB" id="A0A7C2WCI7"/>
<dbReference type="CDD" id="cd04179">
    <property type="entry name" value="DPM_DPG-synthase_like"/>
    <property type="match status" value="1"/>
</dbReference>
<dbReference type="PANTHER" id="PTHR48090:SF3">
    <property type="entry name" value="UNDECAPRENYL-PHOSPHATE 4-DEOXY-4-FORMAMIDO-L-ARABINOSE TRANSFERASE"/>
    <property type="match status" value="1"/>
</dbReference>
<feature type="transmembrane region" description="Helical" evidence="8">
    <location>
        <begin position="250"/>
        <end position="273"/>
    </location>
</feature>
<dbReference type="Gene3D" id="3.90.550.10">
    <property type="entry name" value="Spore Coat Polysaccharide Biosynthesis Protein SpsA, Chain A"/>
    <property type="match status" value="1"/>
</dbReference>
<sequence>MAIPGTLSLVLPAHNEVLNLEAVVRRALEVLPELTEDFQVIVVDDGSRDGTAELADRLAAESPKVRVVHHPVNRGYGAALTSGFQAATGDYIMFMDADQQFDSADLAHLAPFVPQADIVAGYRIERRDPWIRLVYARIFNLCMRLLFGLNVRDIDCAFKVYRADLLKSIEITTAGALINTELLVKARRAGATIVEVGVRHFPRPTGESSGGSLKVILRAMRETIWLWWHMLGYRPPAVPTRGRPTPASLFLVRAVALATIGLGALAAATAWVLRRRD</sequence>
<keyword evidence="4 8" id="KW-0812">Transmembrane</keyword>
<keyword evidence="5" id="KW-0448">Lipopolysaccharide biosynthesis</keyword>
<dbReference type="GO" id="GO:0009103">
    <property type="term" value="P:lipopolysaccharide biosynthetic process"/>
    <property type="evidence" value="ECO:0007669"/>
    <property type="project" value="UniProtKB-KW"/>
</dbReference>
<evidence type="ECO:0000256" key="6">
    <source>
        <dbReference type="ARBA" id="ARBA00022989"/>
    </source>
</evidence>
<feature type="domain" description="Glycosyltransferase 2-like" evidence="9">
    <location>
        <begin position="8"/>
        <end position="168"/>
    </location>
</feature>
<evidence type="ECO:0000256" key="2">
    <source>
        <dbReference type="ARBA" id="ARBA00022676"/>
    </source>
</evidence>
<evidence type="ECO:0000256" key="1">
    <source>
        <dbReference type="ARBA" id="ARBA00022475"/>
    </source>
</evidence>
<name>A0A7C2WCI7_9BACT</name>
<dbReference type="InterPro" id="IPR029044">
    <property type="entry name" value="Nucleotide-diphossugar_trans"/>
</dbReference>
<proteinExistence type="predicted"/>
<protein>
    <submittedName>
        <fullName evidence="10">Glycosyltransferase family 2 protein</fullName>
    </submittedName>
</protein>
<dbReference type="InterPro" id="IPR001173">
    <property type="entry name" value="Glyco_trans_2-like"/>
</dbReference>
<keyword evidence="2" id="KW-0328">Glycosyltransferase</keyword>
<evidence type="ECO:0000256" key="3">
    <source>
        <dbReference type="ARBA" id="ARBA00022679"/>
    </source>
</evidence>
<comment type="caution">
    <text evidence="10">The sequence shown here is derived from an EMBL/GenBank/DDBJ whole genome shotgun (WGS) entry which is preliminary data.</text>
</comment>
<gene>
    <name evidence="10" type="ORF">ENP13_10350</name>
</gene>
<keyword evidence="6 8" id="KW-1133">Transmembrane helix</keyword>
<dbReference type="PANTHER" id="PTHR48090">
    <property type="entry name" value="UNDECAPRENYL-PHOSPHATE 4-DEOXY-4-FORMAMIDO-L-ARABINOSE TRANSFERASE-RELATED"/>
    <property type="match status" value="1"/>
</dbReference>
<evidence type="ECO:0000313" key="10">
    <source>
        <dbReference type="EMBL" id="HEX71623.1"/>
    </source>
</evidence>
<keyword evidence="7 8" id="KW-0472">Membrane</keyword>
<dbReference type="SUPFAM" id="SSF53448">
    <property type="entry name" value="Nucleotide-diphospho-sugar transferases"/>
    <property type="match status" value="1"/>
</dbReference>
<evidence type="ECO:0000256" key="7">
    <source>
        <dbReference type="ARBA" id="ARBA00023136"/>
    </source>
</evidence>
<dbReference type="GO" id="GO:0005886">
    <property type="term" value="C:plasma membrane"/>
    <property type="evidence" value="ECO:0007669"/>
    <property type="project" value="TreeGrafter"/>
</dbReference>